<keyword evidence="1" id="KW-1133">Transmembrane helix</keyword>
<protein>
    <submittedName>
        <fullName evidence="3">Uncharacterized protein</fullName>
    </submittedName>
</protein>
<evidence type="ECO:0000256" key="2">
    <source>
        <dbReference type="SAM" id="SignalP"/>
    </source>
</evidence>
<dbReference type="RefSeq" id="WP_251876523.1">
    <property type="nucleotide sequence ID" value="NZ_CP098756.1"/>
</dbReference>
<feature type="signal peptide" evidence="2">
    <location>
        <begin position="1"/>
        <end position="42"/>
    </location>
</feature>
<evidence type="ECO:0000313" key="3">
    <source>
        <dbReference type="EMBL" id="USG68558.1"/>
    </source>
</evidence>
<gene>
    <name evidence="3" type="ORF">NDK47_27550</name>
</gene>
<keyword evidence="4" id="KW-1185">Reference proteome</keyword>
<dbReference type="Proteomes" id="UP001056500">
    <property type="component" value="Plasmid unnamed"/>
</dbReference>
<accession>A0ABY4WQX9</accession>
<geneLocation type="plasmid" evidence="3 4">
    <name>unnamed</name>
</geneLocation>
<dbReference type="EMBL" id="CP098756">
    <property type="protein sequence ID" value="USG68558.1"/>
    <property type="molecule type" value="Genomic_DNA"/>
</dbReference>
<proteinExistence type="predicted"/>
<keyword evidence="1" id="KW-0472">Membrane</keyword>
<feature type="transmembrane region" description="Helical" evidence="1">
    <location>
        <begin position="68"/>
        <end position="90"/>
    </location>
</feature>
<evidence type="ECO:0000313" key="4">
    <source>
        <dbReference type="Proteomes" id="UP001056500"/>
    </source>
</evidence>
<keyword evidence="3" id="KW-0614">Plasmid</keyword>
<reference evidence="3" key="1">
    <citation type="submission" date="2022-06" db="EMBL/GenBank/DDBJ databases">
        <title>Genome sequencing of Brevibacillus sp. BB3-R1.</title>
        <authorList>
            <person name="Heo J."/>
            <person name="Lee D."/>
            <person name="Won M."/>
            <person name="Han B.-H."/>
            <person name="Hong S.-B."/>
            <person name="Kwon S.-W."/>
        </authorList>
    </citation>
    <scope>NUCLEOTIDE SEQUENCE</scope>
    <source>
        <strain evidence="3">BB3-R1</strain>
        <plasmid evidence="3">unnamed</plasmid>
    </source>
</reference>
<sequence length="101" mass="10480">MLDKLKSLGQKVVTKGRQGAKKIAAGALALAAFVTAATPSFAAVNTGNADLDNVIGTLDEGATSMKVGALYVIGAVILIAIGIFGIRWIWGIFRGWMSMAK</sequence>
<keyword evidence="1" id="KW-0812">Transmembrane</keyword>
<name>A0ABY4WQX9_9BACL</name>
<keyword evidence="2" id="KW-0732">Signal</keyword>
<evidence type="ECO:0000256" key="1">
    <source>
        <dbReference type="SAM" id="Phobius"/>
    </source>
</evidence>
<feature type="chain" id="PRO_5045739628" evidence="2">
    <location>
        <begin position="43"/>
        <end position="101"/>
    </location>
</feature>
<organism evidence="3 4">
    <name type="scientific">Brevibacillus ruminantium</name>
    <dbReference type="NCBI Taxonomy" id="2950604"/>
    <lineage>
        <taxon>Bacteria</taxon>
        <taxon>Bacillati</taxon>
        <taxon>Bacillota</taxon>
        <taxon>Bacilli</taxon>
        <taxon>Bacillales</taxon>
        <taxon>Paenibacillaceae</taxon>
        <taxon>Brevibacillus</taxon>
    </lineage>
</organism>